<evidence type="ECO:0000313" key="13">
    <source>
        <dbReference type="Proteomes" id="UP000662200"/>
    </source>
</evidence>
<feature type="compositionally biased region" description="Low complexity" evidence="8">
    <location>
        <begin position="718"/>
        <end position="735"/>
    </location>
</feature>
<evidence type="ECO:0000256" key="4">
    <source>
        <dbReference type="ARBA" id="ARBA00022679"/>
    </source>
</evidence>
<keyword evidence="9" id="KW-0472">Membrane</keyword>
<evidence type="ECO:0000256" key="5">
    <source>
        <dbReference type="ARBA" id="ARBA00022692"/>
    </source>
</evidence>
<dbReference type="Gene3D" id="6.10.340.10">
    <property type="match status" value="1"/>
</dbReference>
<dbReference type="PROSITE" id="PS50109">
    <property type="entry name" value="HIS_KIN"/>
    <property type="match status" value="1"/>
</dbReference>
<evidence type="ECO:0000313" key="12">
    <source>
        <dbReference type="EMBL" id="GGK38677.1"/>
    </source>
</evidence>
<dbReference type="InterPro" id="IPR050428">
    <property type="entry name" value="TCS_sensor_his_kinase"/>
</dbReference>
<evidence type="ECO:0000256" key="7">
    <source>
        <dbReference type="ARBA" id="ARBA00022989"/>
    </source>
</evidence>
<feature type="compositionally biased region" description="Low complexity" evidence="8">
    <location>
        <begin position="779"/>
        <end position="788"/>
    </location>
</feature>
<dbReference type="EC" id="2.7.13.3" evidence="2"/>
<dbReference type="Gene3D" id="3.30.565.10">
    <property type="entry name" value="Histidine kinase-like ATPase, C-terminal domain"/>
    <property type="match status" value="1"/>
</dbReference>
<dbReference type="SMART" id="SM00387">
    <property type="entry name" value="HATPase_c"/>
    <property type="match status" value="1"/>
</dbReference>
<dbReference type="PANTHER" id="PTHR45436">
    <property type="entry name" value="SENSOR HISTIDINE KINASE YKOH"/>
    <property type="match status" value="1"/>
</dbReference>
<keyword evidence="5 9" id="KW-0812">Transmembrane</keyword>
<gene>
    <name evidence="12" type="ORF">GCM10010124_34340</name>
</gene>
<proteinExistence type="predicted"/>
<comment type="caution">
    <text evidence="12">The sequence shown here is derived from an EMBL/GenBank/DDBJ whole genome shotgun (WGS) entry which is preliminary data.</text>
</comment>
<dbReference type="SUPFAM" id="SSF55874">
    <property type="entry name" value="ATPase domain of HSP90 chaperone/DNA topoisomerase II/histidine kinase"/>
    <property type="match status" value="1"/>
</dbReference>
<feature type="domain" description="NIT" evidence="11">
    <location>
        <begin position="53"/>
        <end position="302"/>
    </location>
</feature>
<dbReference type="InterPro" id="IPR005467">
    <property type="entry name" value="His_kinase_dom"/>
</dbReference>
<evidence type="ECO:0000259" key="11">
    <source>
        <dbReference type="PROSITE" id="PS50906"/>
    </source>
</evidence>
<feature type="compositionally biased region" description="Low complexity" evidence="8">
    <location>
        <begin position="632"/>
        <end position="651"/>
    </location>
</feature>
<dbReference type="RefSeq" id="WP_229789814.1">
    <property type="nucleotide sequence ID" value="NZ_BMQC01000014.1"/>
</dbReference>
<dbReference type="InterPro" id="IPR003594">
    <property type="entry name" value="HATPase_dom"/>
</dbReference>
<feature type="compositionally biased region" description="Polar residues" evidence="8">
    <location>
        <begin position="682"/>
        <end position="691"/>
    </location>
</feature>
<feature type="region of interest" description="Disordered" evidence="8">
    <location>
        <begin position="632"/>
        <end position="788"/>
    </location>
</feature>
<protein>
    <recommendedName>
        <fullName evidence="2">histidine kinase</fullName>
        <ecNumber evidence="2">2.7.13.3</ecNumber>
    </recommendedName>
</protein>
<keyword evidence="13" id="KW-1185">Reference proteome</keyword>
<dbReference type="EMBL" id="BMQC01000014">
    <property type="protein sequence ID" value="GGK38677.1"/>
    <property type="molecule type" value="Genomic_DNA"/>
</dbReference>
<feature type="transmembrane region" description="Helical" evidence="9">
    <location>
        <begin position="12"/>
        <end position="35"/>
    </location>
</feature>
<evidence type="ECO:0000256" key="3">
    <source>
        <dbReference type="ARBA" id="ARBA00022553"/>
    </source>
</evidence>
<sequence length="788" mass="83797">MAVGNGSIRSKITALVLTPLAAVTLLWGFALTLTVGPALNLLHFRTVAENVARPAEVLVTELQRERQLSLVFLAGQAPTPPLDRQRRQTDGAVAAFRRLAGLPGARDAMNPQAAQRVAELVRAVEDLPETRTRVDRREVDRVAALRRYTAVVDTAFRLMPAVTDVSDDELARRTRTLTDLARARELLAQEDALVAGALVAGRFVDAEAGTVSQLVGLRRLLYTDAAAALPETGRQAYRTLQALPHFEALLTMEDLLVARGRAGEAPPVDARRWAENYRAVAAAARAFEVAQAAAVAERAAPVARGIVARLAVAGLLGLLAVVATLLISVRIGRSLVRRVGRLRRAALELAEVRLPSVVARLRRGEPVDVGAETPALAEGADEIGELGHAFDGVQRTAVQAAVDEAAFRQGTSEVFLNIARRSQTLLYRQLAMLDRMERETTDPASLAELYAIDHLSTRLRRHAEDLVILAGATPSRGWREPVPLVDVLRGAVSEVEDYARVDVREVPAAALVGRAVPDVIHLLAELVENATRFSPPRNRVRVTAQEVPAGVAVEVEDRGLGMPADALAEWNRQLAAPPEFDPAASARLGLFVVGRLAARLAVPVQLRPSPYGGVTAVVLLPAALVVALPEPAPAARRGPARAARPGRLRPVPTIPAPRRPAERPADEAPVAGRGLRVPAPRQGQSARTAASTVDGALSEDGLPRRVRQASLVPQLREPTAAASAPPGPPAGARSPQSVRRMMSDLQVQTRRGRAEGSTGDIRADTVTARPADDAGGDASGPSDGEGCA</sequence>
<dbReference type="PANTHER" id="PTHR45436:SF5">
    <property type="entry name" value="SENSOR HISTIDINE KINASE TRCS"/>
    <property type="match status" value="1"/>
</dbReference>
<dbReference type="InterPro" id="IPR013587">
    <property type="entry name" value="Nitrate/nitrite_sensing"/>
</dbReference>
<keyword evidence="3" id="KW-0597">Phosphoprotein</keyword>
<dbReference type="Pfam" id="PF02518">
    <property type="entry name" value="HATPase_c"/>
    <property type="match status" value="1"/>
</dbReference>
<keyword evidence="7 9" id="KW-1133">Transmembrane helix</keyword>
<feature type="domain" description="Histidine kinase" evidence="10">
    <location>
        <begin position="519"/>
        <end position="624"/>
    </location>
</feature>
<dbReference type="Proteomes" id="UP000662200">
    <property type="component" value="Unassembled WGS sequence"/>
</dbReference>
<reference evidence="12" key="1">
    <citation type="journal article" date="2014" name="Int. J. Syst. Evol. Microbiol.">
        <title>Complete genome sequence of Corynebacterium casei LMG S-19264T (=DSM 44701T), isolated from a smear-ripened cheese.</title>
        <authorList>
            <consortium name="US DOE Joint Genome Institute (JGI-PGF)"/>
            <person name="Walter F."/>
            <person name="Albersmeier A."/>
            <person name="Kalinowski J."/>
            <person name="Ruckert C."/>
        </authorList>
    </citation>
    <scope>NUCLEOTIDE SEQUENCE</scope>
    <source>
        <strain evidence="12">JCM 3091</strain>
    </source>
</reference>
<dbReference type="Pfam" id="PF08376">
    <property type="entry name" value="NIT"/>
    <property type="match status" value="1"/>
</dbReference>
<dbReference type="PROSITE" id="PS50906">
    <property type="entry name" value="NIT"/>
    <property type="match status" value="1"/>
</dbReference>
<reference evidence="12" key="2">
    <citation type="submission" date="2020-09" db="EMBL/GenBank/DDBJ databases">
        <authorList>
            <person name="Sun Q."/>
            <person name="Ohkuma M."/>
        </authorList>
    </citation>
    <scope>NUCLEOTIDE SEQUENCE</scope>
    <source>
        <strain evidence="12">JCM 3091</strain>
    </source>
</reference>
<name>A0A8J3BTH9_9ACTN</name>
<dbReference type="GO" id="GO:0005886">
    <property type="term" value="C:plasma membrane"/>
    <property type="evidence" value="ECO:0007669"/>
    <property type="project" value="TreeGrafter"/>
</dbReference>
<evidence type="ECO:0000256" key="1">
    <source>
        <dbReference type="ARBA" id="ARBA00000085"/>
    </source>
</evidence>
<accession>A0A8J3BTH9</accession>
<keyword evidence="4" id="KW-0808">Transferase</keyword>
<comment type="catalytic activity">
    <reaction evidence="1">
        <text>ATP + protein L-histidine = ADP + protein N-phospho-L-histidine.</text>
        <dbReference type="EC" id="2.7.13.3"/>
    </reaction>
</comment>
<dbReference type="AlphaFoldDB" id="A0A8J3BTH9"/>
<evidence type="ECO:0000256" key="6">
    <source>
        <dbReference type="ARBA" id="ARBA00022777"/>
    </source>
</evidence>
<dbReference type="GO" id="GO:0004673">
    <property type="term" value="F:protein histidine kinase activity"/>
    <property type="evidence" value="ECO:0007669"/>
    <property type="project" value="UniProtKB-EC"/>
</dbReference>
<feature type="transmembrane region" description="Helical" evidence="9">
    <location>
        <begin position="306"/>
        <end position="329"/>
    </location>
</feature>
<evidence type="ECO:0000256" key="9">
    <source>
        <dbReference type="SAM" id="Phobius"/>
    </source>
</evidence>
<evidence type="ECO:0000259" key="10">
    <source>
        <dbReference type="PROSITE" id="PS50109"/>
    </source>
</evidence>
<dbReference type="InterPro" id="IPR010910">
    <property type="entry name" value="Nitrate/nitrite_sensing_bac"/>
</dbReference>
<organism evidence="12 13">
    <name type="scientific">Pilimelia terevasa</name>
    <dbReference type="NCBI Taxonomy" id="53372"/>
    <lineage>
        <taxon>Bacteria</taxon>
        <taxon>Bacillati</taxon>
        <taxon>Actinomycetota</taxon>
        <taxon>Actinomycetes</taxon>
        <taxon>Micromonosporales</taxon>
        <taxon>Micromonosporaceae</taxon>
        <taxon>Pilimelia</taxon>
    </lineage>
</organism>
<dbReference type="GO" id="GO:0000160">
    <property type="term" value="P:phosphorelay signal transduction system"/>
    <property type="evidence" value="ECO:0007669"/>
    <property type="project" value="TreeGrafter"/>
</dbReference>
<keyword evidence="6" id="KW-0418">Kinase</keyword>
<dbReference type="InterPro" id="IPR036890">
    <property type="entry name" value="HATPase_C_sf"/>
</dbReference>
<evidence type="ECO:0000256" key="8">
    <source>
        <dbReference type="SAM" id="MobiDB-lite"/>
    </source>
</evidence>
<evidence type="ECO:0000256" key="2">
    <source>
        <dbReference type="ARBA" id="ARBA00012438"/>
    </source>
</evidence>